<dbReference type="AlphaFoldDB" id="A0A7J7RGC6"/>
<organism evidence="2 3">
    <name type="scientific">Pipistrellus kuhlii</name>
    <name type="common">Kuhl's pipistrelle</name>
    <dbReference type="NCBI Taxonomy" id="59472"/>
    <lineage>
        <taxon>Eukaryota</taxon>
        <taxon>Metazoa</taxon>
        <taxon>Chordata</taxon>
        <taxon>Craniata</taxon>
        <taxon>Vertebrata</taxon>
        <taxon>Euteleostomi</taxon>
        <taxon>Mammalia</taxon>
        <taxon>Eutheria</taxon>
        <taxon>Laurasiatheria</taxon>
        <taxon>Chiroptera</taxon>
        <taxon>Yangochiroptera</taxon>
        <taxon>Vespertilionidae</taxon>
        <taxon>Pipistrellus</taxon>
    </lineage>
</organism>
<comment type="caution">
    <text evidence="2">The sequence shown here is derived from an EMBL/GenBank/DDBJ whole genome shotgun (WGS) entry which is preliminary data.</text>
</comment>
<gene>
    <name evidence="2" type="ORF">mPipKuh1_010552</name>
</gene>
<dbReference type="Proteomes" id="UP000558488">
    <property type="component" value="Unassembled WGS sequence"/>
</dbReference>
<protein>
    <submittedName>
        <fullName evidence="2">Uncharacterized protein</fullName>
    </submittedName>
</protein>
<feature type="compositionally biased region" description="Polar residues" evidence="1">
    <location>
        <begin position="52"/>
        <end position="62"/>
    </location>
</feature>
<feature type="compositionally biased region" description="Basic and acidic residues" evidence="1">
    <location>
        <begin position="163"/>
        <end position="178"/>
    </location>
</feature>
<feature type="compositionally biased region" description="Basic and acidic residues" evidence="1">
    <location>
        <begin position="74"/>
        <end position="92"/>
    </location>
</feature>
<sequence>MKSQHRKGVWQTCRASLCLMHAEFVFTAPSLRFCDPKAKSSSPDPGLLLAGNRTNQNSSEQQAMLLRSWGGGEHPTDQREETNHQGPRREELGPSAVEVPSPQAQGSFHGSHDADSRRRLPTARLGHRRAGLSPEAGEVGRMSEREWVPGWRDPPPGQVPGERCGRGPDGKQEWDSEQPRGPPRRPPRV</sequence>
<feature type="region of interest" description="Disordered" evidence="1">
    <location>
        <begin position="36"/>
        <end position="189"/>
    </location>
</feature>
<accession>A0A7J7RGC6</accession>
<dbReference type="EMBL" id="JACAGB010000075">
    <property type="protein sequence ID" value="KAF6275199.1"/>
    <property type="molecule type" value="Genomic_DNA"/>
</dbReference>
<evidence type="ECO:0000313" key="3">
    <source>
        <dbReference type="Proteomes" id="UP000558488"/>
    </source>
</evidence>
<proteinExistence type="predicted"/>
<evidence type="ECO:0000256" key="1">
    <source>
        <dbReference type="SAM" id="MobiDB-lite"/>
    </source>
</evidence>
<keyword evidence="3" id="KW-1185">Reference proteome</keyword>
<reference evidence="2 3" key="1">
    <citation type="journal article" date="2020" name="Nature">
        <title>Six reference-quality genomes reveal evolution of bat adaptations.</title>
        <authorList>
            <person name="Jebb D."/>
            <person name="Huang Z."/>
            <person name="Pippel M."/>
            <person name="Hughes G.M."/>
            <person name="Lavrichenko K."/>
            <person name="Devanna P."/>
            <person name="Winkler S."/>
            <person name="Jermiin L.S."/>
            <person name="Skirmuntt E.C."/>
            <person name="Katzourakis A."/>
            <person name="Burkitt-Gray L."/>
            <person name="Ray D.A."/>
            <person name="Sullivan K.A.M."/>
            <person name="Roscito J.G."/>
            <person name="Kirilenko B.M."/>
            <person name="Davalos L.M."/>
            <person name="Corthals A.P."/>
            <person name="Power M.L."/>
            <person name="Jones G."/>
            <person name="Ransome R.D."/>
            <person name="Dechmann D.K.N."/>
            <person name="Locatelli A.G."/>
            <person name="Puechmaille S.J."/>
            <person name="Fedrigo O."/>
            <person name="Jarvis E.D."/>
            <person name="Hiller M."/>
            <person name="Vernes S.C."/>
            <person name="Myers E.W."/>
            <person name="Teeling E.C."/>
        </authorList>
    </citation>
    <scope>NUCLEOTIDE SEQUENCE [LARGE SCALE GENOMIC DNA]</scope>
    <source>
        <strain evidence="2">MPipKuh1</strain>
        <tissue evidence="2">Flight muscle</tissue>
    </source>
</reference>
<evidence type="ECO:0000313" key="2">
    <source>
        <dbReference type="EMBL" id="KAF6275199.1"/>
    </source>
</evidence>
<name>A0A7J7RGC6_PIPKU</name>
<feature type="compositionally biased region" description="Basic residues" evidence="1">
    <location>
        <begin position="119"/>
        <end position="130"/>
    </location>
</feature>